<name>A0A6I3M4Q3_9MICO</name>
<evidence type="ECO:0000259" key="3">
    <source>
        <dbReference type="PROSITE" id="PS50943"/>
    </source>
</evidence>
<evidence type="ECO:0000256" key="2">
    <source>
        <dbReference type="SAM" id="Phobius"/>
    </source>
</evidence>
<comment type="caution">
    <text evidence="4">The sequence shown here is derived from an EMBL/GenBank/DDBJ whole genome shotgun (WGS) entry which is preliminary data.</text>
</comment>
<feature type="domain" description="HTH cro/C1-type" evidence="3">
    <location>
        <begin position="24"/>
        <end position="85"/>
    </location>
</feature>
<proteinExistence type="predicted"/>
<feature type="coiled-coil region" evidence="1">
    <location>
        <begin position="293"/>
        <end position="320"/>
    </location>
</feature>
<keyword evidence="2" id="KW-0472">Membrane</keyword>
<gene>
    <name evidence="4" type="ORF">GJ743_01810</name>
</gene>
<evidence type="ECO:0000313" key="4">
    <source>
        <dbReference type="EMBL" id="MTH67107.1"/>
    </source>
</evidence>
<keyword evidence="1" id="KW-0175">Coiled coil</keyword>
<dbReference type="InterPro" id="IPR001387">
    <property type="entry name" value="Cro/C1-type_HTH"/>
</dbReference>
<keyword evidence="2" id="KW-0812">Transmembrane</keyword>
<accession>A0A6I3M4Q3</accession>
<dbReference type="RefSeq" id="WP_155050221.1">
    <property type="nucleotide sequence ID" value="NZ_BAAAIB010000003.1"/>
</dbReference>
<keyword evidence="5" id="KW-1185">Reference proteome</keyword>
<keyword evidence="2" id="KW-1133">Transmembrane helix</keyword>
<dbReference type="InterPro" id="IPR010982">
    <property type="entry name" value="Lambda_DNA-bd_dom_sf"/>
</dbReference>
<dbReference type="Gene3D" id="1.10.260.40">
    <property type="entry name" value="lambda repressor-like DNA-binding domains"/>
    <property type="match status" value="1"/>
</dbReference>
<organism evidence="4 5">
    <name type="scientific">Agromyces bracchium</name>
    <dbReference type="NCBI Taxonomy" id="88376"/>
    <lineage>
        <taxon>Bacteria</taxon>
        <taxon>Bacillati</taxon>
        <taxon>Actinomycetota</taxon>
        <taxon>Actinomycetes</taxon>
        <taxon>Micrococcales</taxon>
        <taxon>Microbacteriaceae</taxon>
        <taxon>Agromyces</taxon>
    </lineage>
</organism>
<evidence type="ECO:0000313" key="5">
    <source>
        <dbReference type="Proteomes" id="UP000433071"/>
    </source>
</evidence>
<dbReference type="CDD" id="cd00093">
    <property type="entry name" value="HTH_XRE"/>
    <property type="match status" value="1"/>
</dbReference>
<dbReference type="AlphaFoldDB" id="A0A6I3M4Q3"/>
<evidence type="ECO:0000256" key="1">
    <source>
        <dbReference type="SAM" id="Coils"/>
    </source>
</evidence>
<protein>
    <recommendedName>
        <fullName evidence="3">HTH cro/C1-type domain-containing protein</fullName>
    </recommendedName>
</protein>
<feature type="transmembrane region" description="Helical" evidence="2">
    <location>
        <begin position="266"/>
        <end position="291"/>
    </location>
</feature>
<dbReference type="Proteomes" id="UP000433071">
    <property type="component" value="Unassembled WGS sequence"/>
</dbReference>
<dbReference type="OrthoDB" id="5094993at2"/>
<sequence length="453" mass="48096">MATARADPKPRLTAQASVLKAWGREWRRANGKGQQELGRIAGYGSDESPKSAAVAISRIESGKTDPTGRYRQRLLDALGHTEAELEEETERALAALSRPGVFARAMAGPIYIENEARRAQIIASSNLLTERVTFQIRNSERTLERACNGFVLPFLETAARLDWQLRLDTEDAGATDETAGSLEGEIRQLRGQTEASVLKAMTESAAGAGAGGGPSSGTAAGVLVALSAAGTASTGAAIASLSGAAASSTTLAWLGSGSLAAGRMGVAGGAAVLTGIVALPALLAIGGVLVWKGRKLRKEAEAEAEKLDAAQQALEDMQDALPRAERWNEAQQAIIQRAELLGRAIRSRYGEAPPFVPAPGHDASRRIEWDALSPDAQKALEIELKLVSIILDTQALPVWLGVTSINEPDLTPSQEETATVSEEWIDESLTLAQFDLDNHEEWVRRLLAQDSPN</sequence>
<dbReference type="PROSITE" id="PS50943">
    <property type="entry name" value="HTH_CROC1"/>
    <property type="match status" value="1"/>
</dbReference>
<reference evidence="4 5" key="1">
    <citation type="submission" date="2019-11" db="EMBL/GenBank/DDBJ databases">
        <title>Agromyces kandeliae sp. nov., isolated from mangrove soil.</title>
        <authorList>
            <person name="Wang R."/>
        </authorList>
    </citation>
    <scope>NUCLEOTIDE SEQUENCE [LARGE SCALE GENOMIC DNA]</scope>
    <source>
        <strain evidence="4 5">JCM 11433</strain>
    </source>
</reference>
<dbReference type="EMBL" id="WMLB01000006">
    <property type="protein sequence ID" value="MTH67107.1"/>
    <property type="molecule type" value="Genomic_DNA"/>
</dbReference>
<dbReference type="GO" id="GO:0003677">
    <property type="term" value="F:DNA binding"/>
    <property type="evidence" value="ECO:0007669"/>
    <property type="project" value="InterPro"/>
</dbReference>